<dbReference type="GO" id="GO:0043565">
    <property type="term" value="F:sequence-specific DNA binding"/>
    <property type="evidence" value="ECO:0007669"/>
    <property type="project" value="InterPro"/>
</dbReference>
<dbReference type="OMA" id="RMARTIC"/>
<dbReference type="GO" id="GO:0016581">
    <property type="term" value="C:NuRD complex"/>
    <property type="evidence" value="ECO:0007669"/>
    <property type="project" value="TreeGrafter"/>
</dbReference>
<protein>
    <recommendedName>
        <fullName evidence="18">Metastasis-associated protein MTA3</fullName>
    </recommendedName>
</protein>
<evidence type="ECO:0000256" key="9">
    <source>
        <dbReference type="ARBA" id="ARBA00023125"/>
    </source>
</evidence>
<dbReference type="FunFam" id="4.10.1240.50:FF:000001">
    <property type="entry name" value="Metastasis-associated 1 family, member 3"/>
    <property type="match status" value="1"/>
</dbReference>
<feature type="region of interest" description="Disordered" evidence="12">
    <location>
        <begin position="65"/>
        <end position="124"/>
    </location>
</feature>
<dbReference type="EnsemblMetazoa" id="XM_022796018">
    <property type="protein sequence ID" value="XP_022651753"/>
    <property type="gene ID" value="LOC111246440"/>
</dbReference>
<keyword evidence="2" id="KW-1017">Isopeptide bond</keyword>
<evidence type="ECO:0008006" key="18">
    <source>
        <dbReference type="Google" id="ProtNLM"/>
    </source>
</evidence>
<dbReference type="GO" id="GO:0003682">
    <property type="term" value="F:chromatin binding"/>
    <property type="evidence" value="ECO:0007669"/>
    <property type="project" value="InterPro"/>
</dbReference>
<dbReference type="Pfam" id="PF17226">
    <property type="entry name" value="MTA_R1"/>
    <property type="match status" value="1"/>
</dbReference>
<dbReference type="GO" id="GO:0003713">
    <property type="term" value="F:transcription coactivator activity"/>
    <property type="evidence" value="ECO:0007669"/>
    <property type="project" value="TreeGrafter"/>
</dbReference>
<dbReference type="Pfam" id="PF00249">
    <property type="entry name" value="Myb_DNA-binding"/>
    <property type="match status" value="1"/>
</dbReference>
<dbReference type="FunCoup" id="A0A7M7MCD2">
    <property type="interactions" value="1189"/>
</dbReference>
<dbReference type="SMART" id="SM00439">
    <property type="entry name" value="BAH"/>
    <property type="match status" value="1"/>
</dbReference>
<feature type="region of interest" description="Disordered" evidence="12">
    <location>
        <begin position="736"/>
        <end position="785"/>
    </location>
</feature>
<dbReference type="InterPro" id="IPR001005">
    <property type="entry name" value="SANT/Myb"/>
</dbReference>
<dbReference type="GO" id="GO:0000122">
    <property type="term" value="P:negative regulation of transcription by RNA polymerase II"/>
    <property type="evidence" value="ECO:0007669"/>
    <property type="project" value="TreeGrafter"/>
</dbReference>
<dbReference type="InterPro" id="IPR043151">
    <property type="entry name" value="BAH_sf"/>
</dbReference>
<dbReference type="PROSITE" id="PS00028">
    <property type="entry name" value="ZINC_FINGER_C2H2_1"/>
    <property type="match status" value="1"/>
</dbReference>
<dbReference type="Pfam" id="PF01426">
    <property type="entry name" value="BAH"/>
    <property type="match status" value="1"/>
</dbReference>
<dbReference type="Proteomes" id="UP000594260">
    <property type="component" value="Unplaced"/>
</dbReference>
<dbReference type="SUPFAM" id="SSF46689">
    <property type="entry name" value="Homeodomain-like"/>
    <property type="match status" value="1"/>
</dbReference>
<keyword evidence="9" id="KW-0238">DNA-binding</keyword>
<evidence type="ECO:0000256" key="10">
    <source>
        <dbReference type="ARBA" id="ARBA00023242"/>
    </source>
</evidence>
<evidence type="ECO:0000256" key="11">
    <source>
        <dbReference type="ARBA" id="ARBA00093454"/>
    </source>
</evidence>
<dbReference type="InterPro" id="IPR000949">
    <property type="entry name" value="ELM2_dom"/>
</dbReference>
<dbReference type="GO" id="GO:0008270">
    <property type="term" value="F:zinc ion binding"/>
    <property type="evidence" value="ECO:0007669"/>
    <property type="project" value="UniProtKB-KW"/>
</dbReference>
<dbReference type="PROSITE" id="PS51293">
    <property type="entry name" value="SANT"/>
    <property type="match status" value="1"/>
</dbReference>
<organism evidence="16 17">
    <name type="scientific">Varroa destructor</name>
    <name type="common">Honeybee mite</name>
    <dbReference type="NCBI Taxonomy" id="109461"/>
    <lineage>
        <taxon>Eukaryota</taxon>
        <taxon>Metazoa</taxon>
        <taxon>Ecdysozoa</taxon>
        <taxon>Arthropoda</taxon>
        <taxon>Chelicerata</taxon>
        <taxon>Arachnida</taxon>
        <taxon>Acari</taxon>
        <taxon>Parasitiformes</taxon>
        <taxon>Mesostigmata</taxon>
        <taxon>Gamasina</taxon>
        <taxon>Dermanyssoidea</taxon>
        <taxon>Varroidae</taxon>
        <taxon>Varroa</taxon>
    </lineage>
</organism>
<evidence type="ECO:0000259" key="15">
    <source>
        <dbReference type="PROSITE" id="PS51293"/>
    </source>
</evidence>
<dbReference type="PROSITE" id="PS51156">
    <property type="entry name" value="ELM2"/>
    <property type="match status" value="1"/>
</dbReference>
<evidence type="ECO:0000259" key="13">
    <source>
        <dbReference type="PROSITE" id="PS51038"/>
    </source>
</evidence>
<keyword evidence="5" id="KW-0863">Zinc-finger</keyword>
<evidence type="ECO:0000259" key="14">
    <source>
        <dbReference type="PROSITE" id="PS51156"/>
    </source>
</evidence>
<dbReference type="InterPro" id="IPR040138">
    <property type="entry name" value="MIER/MTA"/>
</dbReference>
<keyword evidence="17" id="KW-1185">Reference proteome</keyword>
<evidence type="ECO:0000256" key="6">
    <source>
        <dbReference type="ARBA" id="ARBA00022833"/>
    </source>
</evidence>
<comment type="subcellular location">
    <subcellularLocation>
        <location evidence="1">Nucleus</location>
    </subcellularLocation>
</comment>
<name>A0A7M7MCD2_VARDE</name>
<dbReference type="GO" id="GO:0003714">
    <property type="term" value="F:transcription corepressor activity"/>
    <property type="evidence" value="ECO:0007669"/>
    <property type="project" value="TreeGrafter"/>
</dbReference>
<dbReference type="Pfam" id="PF01448">
    <property type="entry name" value="ELM2"/>
    <property type="match status" value="1"/>
</dbReference>
<dbReference type="Gene3D" id="1.10.10.60">
    <property type="entry name" value="Homeodomain-like"/>
    <property type="match status" value="1"/>
</dbReference>
<evidence type="ECO:0000256" key="4">
    <source>
        <dbReference type="ARBA" id="ARBA00022723"/>
    </source>
</evidence>
<feature type="domain" description="BAH" evidence="13">
    <location>
        <begin position="4"/>
        <end position="190"/>
    </location>
</feature>
<evidence type="ECO:0000256" key="8">
    <source>
        <dbReference type="ARBA" id="ARBA00022990"/>
    </source>
</evidence>
<feature type="domain" description="SANT" evidence="15">
    <location>
        <begin position="311"/>
        <end position="363"/>
    </location>
</feature>
<accession>A0A7M7MCD2</accession>
<dbReference type="InterPro" id="IPR009057">
    <property type="entry name" value="Homeodomain-like_sf"/>
</dbReference>
<dbReference type="Gene3D" id="2.30.30.490">
    <property type="match status" value="1"/>
</dbReference>
<dbReference type="InterPro" id="IPR000679">
    <property type="entry name" value="Znf_GATA"/>
</dbReference>
<evidence type="ECO:0000256" key="2">
    <source>
        <dbReference type="ARBA" id="ARBA00022499"/>
    </source>
</evidence>
<dbReference type="SMART" id="SM00717">
    <property type="entry name" value="SANT"/>
    <property type="match status" value="1"/>
</dbReference>
<dbReference type="CDD" id="cd00202">
    <property type="entry name" value="ZnF_GATA"/>
    <property type="match status" value="1"/>
</dbReference>
<dbReference type="CDD" id="cd04709">
    <property type="entry name" value="BAH_MTA"/>
    <property type="match status" value="1"/>
</dbReference>
<dbReference type="GeneID" id="111246440"/>
<dbReference type="InterPro" id="IPR013087">
    <property type="entry name" value="Znf_C2H2_type"/>
</dbReference>
<keyword evidence="4" id="KW-0479">Metal-binding</keyword>
<keyword evidence="6" id="KW-0862">Zinc</keyword>
<evidence type="ECO:0000256" key="7">
    <source>
        <dbReference type="ARBA" id="ARBA00022843"/>
    </source>
</evidence>
<evidence type="ECO:0000256" key="1">
    <source>
        <dbReference type="ARBA" id="ARBA00004123"/>
    </source>
</evidence>
<evidence type="ECO:0000313" key="16">
    <source>
        <dbReference type="EnsemblMetazoa" id="XP_022651753"/>
    </source>
</evidence>
<dbReference type="InterPro" id="IPR001025">
    <property type="entry name" value="BAH_dom"/>
</dbReference>
<keyword evidence="7" id="KW-0832">Ubl conjugation</keyword>
<sequence>MAANMYRVGDYVFFETSSSAPYQIRRIEELIKTPNGNVEAKVMCFYRRRDISSNLISLADKHQSAVEEHEKTKDNNGVTKDAKEATNKDKDKDKEASGSPKNVLASTKEREVTGPKTLASLSDKERHQLKHRELFLSRQVETLPATAIRGKCHVTLLNETETLISYLNKDDAFFYSLVYDPGQKTLLADKGEIRVGSKYQAEIPAWVPPASRPATPTPVVPRETLVFSPNHQLDDKTIDQFLVICRSVGTFARALDCSSSVKQPSLHMSAAAASRDVTLFHAMDALHRYNYDVSKALCSLVPQGGPVLCRDEMEEWSASEANLFEEALEKYGKDFNDIRADFLPWKSLKSIVEYYYMWKTTDRYVQQKRVKAVEAEFKLKQVYIPNYNKNEASIGAVAVGRPCESCYTTSCTQWFSWGLAHMQCRLCASCWPYWKKYGGLKYPTRMEAVGSVDLSAAGAAAGTTHNGITGAAAVAVASGATASLSAVSVPSVPPSVARPPVPALSGLPAPNPGVTPLPAAANLALVQQLATMKDGPCRCPMCGKDVKQKTHLVRHCITNHGLNMSLPPAAAGVAVAAAAAASTQGVGVPLSLMRSSSPRPIVKTRAAFYLHTTPQTKQLRRQCKSIIKPRHAARNPFSPVDLTAIRVEMQTKPLTGVVPKKMKNRGRVVDISHRLGTPPTPKPDFLLATPVEKRPAPLPEAFPRKASLKRAVVQDEAIAAKRLALLQAEAAIGSVGGQATHSTPPPSVAALLAGSTAPSSSSGTVSTPTSGAGKPTRKNMGTWCPIQGDAPDDLFFKATPATKRLRKSSLTVQQIRRFARRATKCMFNMNRP</sequence>
<keyword evidence="8" id="KW-0007">Acetylation</keyword>
<dbReference type="InterPro" id="IPR035170">
    <property type="entry name" value="MTA1_R1"/>
</dbReference>
<dbReference type="CTD" id="40693"/>
<evidence type="ECO:0000256" key="12">
    <source>
        <dbReference type="SAM" id="MobiDB-lite"/>
    </source>
</evidence>
<dbReference type="InterPro" id="IPR017884">
    <property type="entry name" value="SANT_dom"/>
</dbReference>
<evidence type="ECO:0000256" key="5">
    <source>
        <dbReference type="ARBA" id="ARBA00022771"/>
    </source>
</evidence>
<dbReference type="CDD" id="cd11661">
    <property type="entry name" value="SANT_MTA3_like"/>
    <property type="match status" value="1"/>
</dbReference>
<dbReference type="GO" id="GO:0042826">
    <property type="term" value="F:histone deacetylase binding"/>
    <property type="evidence" value="ECO:0007669"/>
    <property type="project" value="TreeGrafter"/>
</dbReference>
<comment type="similarity">
    <text evidence="11">Belongs to the metastasis-associated protein family.</text>
</comment>
<reference evidence="16" key="1">
    <citation type="submission" date="2021-01" db="UniProtKB">
        <authorList>
            <consortium name="EnsemblMetazoa"/>
        </authorList>
    </citation>
    <scope>IDENTIFICATION</scope>
</reference>
<feature type="domain" description="ELM2" evidence="14">
    <location>
        <begin position="191"/>
        <end position="304"/>
    </location>
</feature>
<dbReference type="InParanoid" id="A0A7M7MCD2"/>
<keyword evidence="3" id="KW-0597">Phosphoprotein</keyword>
<keyword evidence="10" id="KW-0539">Nucleus</keyword>
<dbReference type="FunFam" id="2.30.30.490:FF:000001">
    <property type="entry name" value="Metastasis-associated 1 family, member 3"/>
    <property type="match status" value="2"/>
</dbReference>
<feature type="compositionally biased region" description="Basic and acidic residues" evidence="12">
    <location>
        <begin position="65"/>
        <end position="96"/>
    </location>
</feature>
<dbReference type="KEGG" id="vde:111246440"/>
<dbReference type="Gene3D" id="4.10.1240.50">
    <property type="match status" value="1"/>
</dbReference>
<dbReference type="SMART" id="SM00401">
    <property type="entry name" value="ZnF_GATA"/>
    <property type="match status" value="1"/>
</dbReference>
<evidence type="ECO:0000256" key="3">
    <source>
        <dbReference type="ARBA" id="ARBA00022553"/>
    </source>
</evidence>
<dbReference type="PROSITE" id="PS51038">
    <property type="entry name" value="BAH"/>
    <property type="match status" value="1"/>
</dbReference>
<dbReference type="RefSeq" id="XP_022651753.1">
    <property type="nucleotide sequence ID" value="XM_022796018.1"/>
</dbReference>
<evidence type="ECO:0000313" key="17">
    <source>
        <dbReference type="Proteomes" id="UP000594260"/>
    </source>
</evidence>
<dbReference type="AlphaFoldDB" id="A0A7M7MCD2"/>
<dbReference type="PANTHER" id="PTHR10865:SF29">
    <property type="entry name" value="METASTASIS ASSOCIATED 1-LIKE, ISOFORM D"/>
    <property type="match status" value="1"/>
</dbReference>
<dbReference type="OrthoDB" id="2193595at2759"/>
<feature type="compositionally biased region" description="Low complexity" evidence="12">
    <location>
        <begin position="749"/>
        <end position="773"/>
    </location>
</feature>
<proteinExistence type="inferred from homology"/>
<dbReference type="PANTHER" id="PTHR10865">
    <property type="entry name" value="METASTASIS-ASSOCIATED PROTEIN AND MESODERM INDUCTION EARLY RESPONSE PROTEIN"/>
    <property type="match status" value="1"/>
</dbReference>
<dbReference type="FunFam" id="1.10.10.60:FF:000012">
    <property type="entry name" value="Metastasis-associated 1 family, member 3"/>
    <property type="match status" value="1"/>
</dbReference>
<dbReference type="SMART" id="SM01189">
    <property type="entry name" value="ELM2"/>
    <property type="match status" value="1"/>
</dbReference>